<dbReference type="EMBL" id="LGTL01000034">
    <property type="protein sequence ID" value="KPA73632.1"/>
    <property type="molecule type" value="Genomic_DNA"/>
</dbReference>
<accession>A0A0N1J478</accession>
<evidence type="ECO:0000256" key="1">
    <source>
        <dbReference type="SAM" id="Phobius"/>
    </source>
</evidence>
<evidence type="ECO:0000313" key="2">
    <source>
        <dbReference type="EMBL" id="KPA73632.1"/>
    </source>
</evidence>
<keyword evidence="1" id="KW-0472">Membrane</keyword>
<feature type="transmembrane region" description="Helical" evidence="1">
    <location>
        <begin position="26"/>
        <end position="45"/>
    </location>
</feature>
<organism evidence="2 3">
    <name type="scientific">Leptomonas pyrrhocoris</name>
    <name type="common">Firebug parasite</name>
    <dbReference type="NCBI Taxonomy" id="157538"/>
    <lineage>
        <taxon>Eukaryota</taxon>
        <taxon>Discoba</taxon>
        <taxon>Euglenozoa</taxon>
        <taxon>Kinetoplastea</taxon>
        <taxon>Metakinetoplastina</taxon>
        <taxon>Trypanosomatida</taxon>
        <taxon>Trypanosomatidae</taxon>
        <taxon>Leishmaniinae</taxon>
        <taxon>Leptomonas</taxon>
    </lineage>
</organism>
<keyword evidence="1" id="KW-0812">Transmembrane</keyword>
<proteinExistence type="predicted"/>
<name>A0A0N1J478_LEPPY</name>
<dbReference type="GeneID" id="26910047"/>
<reference evidence="2 3" key="1">
    <citation type="submission" date="2015-07" db="EMBL/GenBank/DDBJ databases">
        <title>High-quality genome of monoxenous trypanosomatid Leptomonas pyrrhocoris.</title>
        <authorList>
            <person name="Flegontov P."/>
            <person name="Butenko A."/>
            <person name="Firsov S."/>
            <person name="Vlcek C."/>
            <person name="Logacheva M.D."/>
            <person name="Field M."/>
            <person name="Filatov D."/>
            <person name="Flegontova O."/>
            <person name="Gerasimov E."/>
            <person name="Jackson A.P."/>
            <person name="Kelly S."/>
            <person name="Opperdoes F."/>
            <person name="O'Reilly A."/>
            <person name="Votypka J."/>
            <person name="Yurchenko V."/>
            <person name="Lukes J."/>
        </authorList>
    </citation>
    <scope>NUCLEOTIDE SEQUENCE [LARGE SCALE GENOMIC DNA]</scope>
    <source>
        <strain evidence="2">H10</strain>
    </source>
</reference>
<gene>
    <name evidence="2" type="ORF">ABB37_09764</name>
</gene>
<evidence type="ECO:0008006" key="4">
    <source>
        <dbReference type="Google" id="ProtNLM"/>
    </source>
</evidence>
<keyword evidence="3" id="KW-1185">Reference proteome</keyword>
<protein>
    <recommendedName>
        <fullName evidence="4">Transmembrane protein</fullName>
    </recommendedName>
</protein>
<evidence type="ECO:0000313" key="3">
    <source>
        <dbReference type="Proteomes" id="UP000037923"/>
    </source>
</evidence>
<dbReference type="VEuPathDB" id="TriTrypDB:LpyrH10_34_0670"/>
<dbReference type="Proteomes" id="UP000037923">
    <property type="component" value="Unassembled WGS sequence"/>
</dbReference>
<dbReference type="RefSeq" id="XP_015652071.1">
    <property type="nucleotide sequence ID" value="XM_015809396.1"/>
</dbReference>
<comment type="caution">
    <text evidence="2">The sequence shown here is derived from an EMBL/GenBank/DDBJ whole genome shotgun (WGS) entry which is preliminary data.</text>
</comment>
<sequence length="165" mass="18677">MDHVRRQSTEVFVQHRRARKETCERAFTASSSMLACLIVCVFTVMEATTSIDIKLTTLLDVNAFFSNCYYYYFVVDVAEEEESEANEGTSQRDALTILSTSPFEVSLPVSVCSTALVATTASVSYHFSPPFQFSFFHFSTTTTIIIIVSTSSHRRVFFTRGRWTL</sequence>
<dbReference type="AlphaFoldDB" id="A0A0N1J478"/>
<keyword evidence="1" id="KW-1133">Transmembrane helix</keyword>
<feature type="transmembrane region" description="Helical" evidence="1">
    <location>
        <begin position="131"/>
        <end position="150"/>
    </location>
</feature>